<organism evidence="3 4">
    <name type="scientific">Piloderma croceum (strain F 1598)</name>
    <dbReference type="NCBI Taxonomy" id="765440"/>
    <lineage>
        <taxon>Eukaryota</taxon>
        <taxon>Fungi</taxon>
        <taxon>Dikarya</taxon>
        <taxon>Basidiomycota</taxon>
        <taxon>Agaricomycotina</taxon>
        <taxon>Agaricomycetes</taxon>
        <taxon>Agaricomycetidae</taxon>
        <taxon>Atheliales</taxon>
        <taxon>Atheliaceae</taxon>
        <taxon>Piloderma</taxon>
    </lineage>
</organism>
<evidence type="ECO:0000256" key="1">
    <source>
        <dbReference type="SAM" id="MobiDB-lite"/>
    </source>
</evidence>
<dbReference type="AlphaFoldDB" id="A0A0C3FSQ7"/>
<sequence length="106" mass="12119">MYIHGMHHLRVTMLLVLTVRISTVEISIKCLRQRDLYYRDALSLQACANFPQILPFITLSCVPAEQQLENDVFRLRSVKNSRRNDTRLSSHKSVNSHAPSSSLPSP</sequence>
<evidence type="ECO:0000313" key="3">
    <source>
        <dbReference type="EMBL" id="KIM82694.1"/>
    </source>
</evidence>
<dbReference type="InParanoid" id="A0A0C3FSQ7"/>
<keyword evidence="2" id="KW-0732">Signal</keyword>
<gene>
    <name evidence="3" type="ORF">PILCRDRAFT_454126</name>
</gene>
<accession>A0A0C3FSQ7</accession>
<feature type="compositionally biased region" description="Polar residues" evidence="1">
    <location>
        <begin position="91"/>
        <end position="106"/>
    </location>
</feature>
<evidence type="ECO:0000256" key="2">
    <source>
        <dbReference type="SAM" id="SignalP"/>
    </source>
</evidence>
<dbReference type="EMBL" id="KN832993">
    <property type="protein sequence ID" value="KIM82694.1"/>
    <property type="molecule type" value="Genomic_DNA"/>
</dbReference>
<keyword evidence="4" id="KW-1185">Reference proteome</keyword>
<evidence type="ECO:0008006" key="5">
    <source>
        <dbReference type="Google" id="ProtNLM"/>
    </source>
</evidence>
<proteinExistence type="predicted"/>
<feature type="signal peptide" evidence="2">
    <location>
        <begin position="1"/>
        <end position="23"/>
    </location>
</feature>
<evidence type="ECO:0000313" key="4">
    <source>
        <dbReference type="Proteomes" id="UP000054166"/>
    </source>
</evidence>
<feature type="chain" id="PRO_5002164537" description="Secreted protein" evidence="2">
    <location>
        <begin position="24"/>
        <end position="106"/>
    </location>
</feature>
<reference evidence="4" key="2">
    <citation type="submission" date="2015-01" db="EMBL/GenBank/DDBJ databases">
        <title>Evolutionary Origins and Diversification of the Mycorrhizal Mutualists.</title>
        <authorList>
            <consortium name="DOE Joint Genome Institute"/>
            <consortium name="Mycorrhizal Genomics Consortium"/>
            <person name="Kohler A."/>
            <person name="Kuo A."/>
            <person name="Nagy L.G."/>
            <person name="Floudas D."/>
            <person name="Copeland A."/>
            <person name="Barry K.W."/>
            <person name="Cichocki N."/>
            <person name="Veneault-Fourrey C."/>
            <person name="LaButti K."/>
            <person name="Lindquist E.A."/>
            <person name="Lipzen A."/>
            <person name="Lundell T."/>
            <person name="Morin E."/>
            <person name="Murat C."/>
            <person name="Riley R."/>
            <person name="Ohm R."/>
            <person name="Sun H."/>
            <person name="Tunlid A."/>
            <person name="Henrissat B."/>
            <person name="Grigoriev I.V."/>
            <person name="Hibbett D.S."/>
            <person name="Martin F."/>
        </authorList>
    </citation>
    <scope>NUCLEOTIDE SEQUENCE [LARGE SCALE GENOMIC DNA]</scope>
    <source>
        <strain evidence="4">F 1598</strain>
    </source>
</reference>
<name>A0A0C3FSQ7_PILCF</name>
<dbReference type="Proteomes" id="UP000054166">
    <property type="component" value="Unassembled WGS sequence"/>
</dbReference>
<reference evidence="3 4" key="1">
    <citation type="submission" date="2014-04" db="EMBL/GenBank/DDBJ databases">
        <authorList>
            <consortium name="DOE Joint Genome Institute"/>
            <person name="Kuo A."/>
            <person name="Tarkka M."/>
            <person name="Buscot F."/>
            <person name="Kohler A."/>
            <person name="Nagy L.G."/>
            <person name="Floudas D."/>
            <person name="Copeland A."/>
            <person name="Barry K.W."/>
            <person name="Cichocki N."/>
            <person name="Veneault-Fourrey C."/>
            <person name="LaButti K."/>
            <person name="Lindquist E.A."/>
            <person name="Lipzen A."/>
            <person name="Lundell T."/>
            <person name="Morin E."/>
            <person name="Murat C."/>
            <person name="Sun H."/>
            <person name="Tunlid A."/>
            <person name="Henrissat B."/>
            <person name="Grigoriev I.V."/>
            <person name="Hibbett D.S."/>
            <person name="Martin F."/>
            <person name="Nordberg H.P."/>
            <person name="Cantor M.N."/>
            <person name="Hua S.X."/>
        </authorList>
    </citation>
    <scope>NUCLEOTIDE SEQUENCE [LARGE SCALE GENOMIC DNA]</scope>
    <source>
        <strain evidence="3 4">F 1598</strain>
    </source>
</reference>
<dbReference type="HOGENOM" id="CLU_2224206_0_0_1"/>
<feature type="region of interest" description="Disordered" evidence="1">
    <location>
        <begin position="83"/>
        <end position="106"/>
    </location>
</feature>
<protein>
    <recommendedName>
        <fullName evidence="5">Secreted protein</fullName>
    </recommendedName>
</protein>